<comment type="caution">
    <text evidence="5">The sequence shown here is derived from an EMBL/GenBank/DDBJ whole genome shotgun (WGS) entry which is preliminary data.</text>
</comment>
<dbReference type="SMART" id="SM00949">
    <property type="entry name" value="PAZ"/>
    <property type="match status" value="1"/>
</dbReference>
<feature type="domain" description="Piwi" evidence="4">
    <location>
        <begin position="599"/>
        <end position="910"/>
    </location>
</feature>
<dbReference type="Gene3D" id="3.40.50.2300">
    <property type="match status" value="1"/>
</dbReference>
<dbReference type="InterPro" id="IPR036397">
    <property type="entry name" value="RNaseH_sf"/>
</dbReference>
<dbReference type="Pfam" id="PF16488">
    <property type="entry name" value="ArgoL2"/>
    <property type="match status" value="1"/>
</dbReference>
<accession>A0ABR1IQ85</accession>
<dbReference type="InterPro" id="IPR003100">
    <property type="entry name" value="PAZ_dom"/>
</dbReference>
<evidence type="ECO:0000256" key="1">
    <source>
        <dbReference type="RuleBase" id="RU361178"/>
    </source>
</evidence>
<dbReference type="InterPro" id="IPR032472">
    <property type="entry name" value="ArgoL2"/>
</dbReference>
<evidence type="ECO:0000313" key="5">
    <source>
        <dbReference type="EMBL" id="KAK7436896.1"/>
    </source>
</evidence>
<dbReference type="SMART" id="SM00950">
    <property type="entry name" value="Piwi"/>
    <property type="match status" value="1"/>
</dbReference>
<dbReference type="SUPFAM" id="SSF101690">
    <property type="entry name" value="PAZ domain"/>
    <property type="match status" value="1"/>
</dbReference>
<dbReference type="InterPro" id="IPR045246">
    <property type="entry name" value="Piwi_ago-like"/>
</dbReference>
<feature type="region of interest" description="Disordered" evidence="2">
    <location>
        <begin position="1"/>
        <end position="60"/>
    </location>
</feature>
<feature type="compositionally biased region" description="Gly residues" evidence="2">
    <location>
        <begin position="8"/>
        <end position="48"/>
    </location>
</feature>
<dbReference type="Pfam" id="PF02171">
    <property type="entry name" value="Piwi"/>
    <property type="match status" value="1"/>
</dbReference>
<dbReference type="Pfam" id="PF16486">
    <property type="entry name" value="ArgoN"/>
    <property type="match status" value="1"/>
</dbReference>
<dbReference type="SUPFAM" id="SSF53098">
    <property type="entry name" value="Ribonuclease H-like"/>
    <property type="match status" value="1"/>
</dbReference>
<protein>
    <recommendedName>
        <fullName evidence="7">Argonaute-like protein</fullName>
    </recommendedName>
</protein>
<dbReference type="PROSITE" id="PS50822">
    <property type="entry name" value="PIWI"/>
    <property type="match status" value="1"/>
</dbReference>
<evidence type="ECO:0008006" key="7">
    <source>
        <dbReference type="Google" id="ProtNLM"/>
    </source>
</evidence>
<dbReference type="InterPro" id="IPR032474">
    <property type="entry name" value="Argonaute_N"/>
</dbReference>
<proteinExistence type="inferred from homology"/>
<comment type="similarity">
    <text evidence="1">Belongs to the argonaute family.</text>
</comment>
<dbReference type="InterPro" id="IPR014811">
    <property type="entry name" value="ArgoL1"/>
</dbReference>
<reference evidence="5 6" key="1">
    <citation type="submission" date="2024-01" db="EMBL/GenBank/DDBJ databases">
        <title>A draft genome for the cacao thread blight pathogen Marasmiellus scandens.</title>
        <authorList>
            <person name="Baruah I.K."/>
            <person name="Leung J."/>
            <person name="Bukari Y."/>
            <person name="Amoako-Attah I."/>
            <person name="Meinhardt L.W."/>
            <person name="Bailey B.A."/>
            <person name="Cohen S.P."/>
        </authorList>
    </citation>
    <scope>NUCLEOTIDE SEQUENCE [LARGE SCALE GENOMIC DNA]</scope>
    <source>
        <strain evidence="5 6">GH-19</strain>
    </source>
</reference>
<organism evidence="5 6">
    <name type="scientific">Marasmiellus scandens</name>
    <dbReference type="NCBI Taxonomy" id="2682957"/>
    <lineage>
        <taxon>Eukaryota</taxon>
        <taxon>Fungi</taxon>
        <taxon>Dikarya</taxon>
        <taxon>Basidiomycota</taxon>
        <taxon>Agaricomycotina</taxon>
        <taxon>Agaricomycetes</taxon>
        <taxon>Agaricomycetidae</taxon>
        <taxon>Agaricales</taxon>
        <taxon>Marasmiineae</taxon>
        <taxon>Omphalotaceae</taxon>
        <taxon>Marasmiellus</taxon>
    </lineage>
</organism>
<gene>
    <name evidence="5" type="ORF">VKT23_018916</name>
</gene>
<evidence type="ECO:0000256" key="2">
    <source>
        <dbReference type="SAM" id="MobiDB-lite"/>
    </source>
</evidence>
<dbReference type="InterPro" id="IPR012337">
    <property type="entry name" value="RNaseH-like_sf"/>
</dbReference>
<feature type="domain" description="PAZ" evidence="3">
    <location>
        <begin position="308"/>
        <end position="413"/>
    </location>
</feature>
<dbReference type="Pfam" id="PF08699">
    <property type="entry name" value="ArgoL1"/>
    <property type="match status" value="1"/>
</dbReference>
<dbReference type="Gene3D" id="3.30.420.10">
    <property type="entry name" value="Ribonuclease H-like superfamily/Ribonuclease H"/>
    <property type="match status" value="1"/>
</dbReference>
<dbReference type="Gene3D" id="2.170.260.10">
    <property type="entry name" value="paz domain"/>
    <property type="match status" value="1"/>
</dbReference>
<sequence length="961" mass="107140">MSNRGFNPGRGGRGGGGDRGGRGGGRGGDRGGYGRGGGRGGFGRGGPPGETIFGRPAPIDSRLEGNAQEQLINAFKALQVDPRRPLRPGFGTRGTPITVRANFFPVRLPKNPIYDYEVEIHPTTDIKRLKKRIFELLEQCPQGQQFIRHIAHDKSRRLVSAKRLPQPLSIPITFVEDGEPGPRQNAKVYTVSIKFARELNPNELIQYTHGQPDWRGYDPLPLISALNLILQQHAARNGVSIAQDDREEGEQKKKRNTNKYFFPTSSESFDLSPILTAFRGYYVSLRPTFKQPMVNINVCMTGFVKPGNLAEALRRFEGMSGALPTLPPGIIKSMHVVTRHLGYRRHRLKAIGTKTARNQDFPCDEFGGRISVENYFKRKYNITLRHPADLPVVNIGTKDKAVWVPAELCEILPGSIYRGKLSDQETAQMIRYACNIPIVNAQHITNEGFAKLGLLPATTPSTEFGVSVSNEMAVIPARELNPPRLNYRVGQPRVANGAWNILDVKFHRGANVPSWWVFVVRDGNTLVSGPQDEQLQTLVRKFYEKMTKSGMTLPPGKPKLLVTPALPPVFQDPGRKQALTLIKKALQEEIGKTGAKPGFVLVLLSKRDNYIYPGIKRIGDVELGIHTIHMQLSKALGDERKQDQYLSNVALKVNTKCGGINHRLDTSAMDWLRKKSTMMVGIDVTHRGPGSREGTPSIAAVVASVDDDFVQFPASMRIQQSDEVKEMLDELKDMLVERLAFYEKKNKKLPDRLFIFRDGVSEGQFDVVLREELPQIEAACKKFNTAARKSYRPQISIIICGKRHHSKLFPTDSQYADRNGNTRPGTVVDRGITGVFDFDFYLQAHAGIQGHVKATHYTVIYDETRFSADEIQQGTNDVSYLYARATRAVSLMPPAYYADLACERGRCYLNEFLSDDTASVTSRSSGGRADRAAERRRVFEAAKKAWGNGIHPDIGGSMFYI</sequence>
<dbReference type="EMBL" id="JBANRG010000090">
    <property type="protein sequence ID" value="KAK7436896.1"/>
    <property type="molecule type" value="Genomic_DNA"/>
</dbReference>
<dbReference type="InterPro" id="IPR003165">
    <property type="entry name" value="Piwi"/>
</dbReference>
<dbReference type="CDD" id="cd04657">
    <property type="entry name" value="Piwi_ago-like"/>
    <property type="match status" value="1"/>
</dbReference>
<keyword evidence="6" id="KW-1185">Reference proteome</keyword>
<dbReference type="PANTHER" id="PTHR22891">
    <property type="entry name" value="EUKARYOTIC TRANSLATION INITIATION FACTOR 2C"/>
    <property type="match status" value="1"/>
</dbReference>
<name>A0ABR1IQ85_9AGAR</name>
<dbReference type="InterPro" id="IPR036085">
    <property type="entry name" value="PAZ_dom_sf"/>
</dbReference>
<evidence type="ECO:0000259" key="3">
    <source>
        <dbReference type="PROSITE" id="PS50821"/>
    </source>
</evidence>
<dbReference type="SMART" id="SM01163">
    <property type="entry name" value="DUF1785"/>
    <property type="match status" value="1"/>
</dbReference>
<dbReference type="PROSITE" id="PS50821">
    <property type="entry name" value="PAZ"/>
    <property type="match status" value="1"/>
</dbReference>
<evidence type="ECO:0000313" key="6">
    <source>
        <dbReference type="Proteomes" id="UP001498398"/>
    </source>
</evidence>
<dbReference type="Pfam" id="PF02170">
    <property type="entry name" value="PAZ"/>
    <property type="match status" value="1"/>
</dbReference>
<evidence type="ECO:0000259" key="4">
    <source>
        <dbReference type="PROSITE" id="PS50822"/>
    </source>
</evidence>
<dbReference type="Proteomes" id="UP001498398">
    <property type="component" value="Unassembled WGS sequence"/>
</dbReference>
<dbReference type="CDD" id="cd02846">
    <property type="entry name" value="PAZ_argonaute_like"/>
    <property type="match status" value="1"/>
</dbReference>